<dbReference type="EMBL" id="BGPR01036101">
    <property type="protein sequence ID" value="GBO11164.1"/>
    <property type="molecule type" value="Genomic_DNA"/>
</dbReference>
<gene>
    <name evidence="1" type="ORF">AVEN_89701_1</name>
</gene>
<dbReference type="Proteomes" id="UP000499080">
    <property type="component" value="Unassembled WGS sequence"/>
</dbReference>
<accession>A0A4Y2UGC0</accession>
<keyword evidence="2" id="KW-1185">Reference proteome</keyword>
<protein>
    <submittedName>
        <fullName evidence="1">Uncharacterized protein</fullName>
    </submittedName>
</protein>
<comment type="caution">
    <text evidence="1">The sequence shown here is derived from an EMBL/GenBank/DDBJ whole genome shotgun (WGS) entry which is preliminary data.</text>
</comment>
<dbReference type="AlphaFoldDB" id="A0A4Y2UGC0"/>
<organism evidence="1 2">
    <name type="scientific">Araneus ventricosus</name>
    <name type="common">Orbweaver spider</name>
    <name type="synonym">Epeira ventricosa</name>
    <dbReference type="NCBI Taxonomy" id="182803"/>
    <lineage>
        <taxon>Eukaryota</taxon>
        <taxon>Metazoa</taxon>
        <taxon>Ecdysozoa</taxon>
        <taxon>Arthropoda</taxon>
        <taxon>Chelicerata</taxon>
        <taxon>Arachnida</taxon>
        <taxon>Araneae</taxon>
        <taxon>Araneomorphae</taxon>
        <taxon>Entelegynae</taxon>
        <taxon>Araneoidea</taxon>
        <taxon>Araneidae</taxon>
        <taxon>Araneus</taxon>
    </lineage>
</organism>
<evidence type="ECO:0000313" key="1">
    <source>
        <dbReference type="EMBL" id="GBO11164.1"/>
    </source>
</evidence>
<sequence length="121" mass="14254">MRTLLRVIHERNCIRCHKPHYKFLGISKGIEVHSLNALPDDFIPSLRAQDCESIQIFLRRKTFKDIRKLLYGLGRKSKAEDSWQVHPRSKRNKQLPPFFFNTADTTRQVTIKLRTDTVSFS</sequence>
<proteinExistence type="predicted"/>
<evidence type="ECO:0000313" key="2">
    <source>
        <dbReference type="Proteomes" id="UP000499080"/>
    </source>
</evidence>
<name>A0A4Y2UGC0_ARAVE</name>
<reference evidence="1 2" key="1">
    <citation type="journal article" date="2019" name="Sci. Rep.">
        <title>Orb-weaving spider Araneus ventricosus genome elucidates the spidroin gene catalogue.</title>
        <authorList>
            <person name="Kono N."/>
            <person name="Nakamura H."/>
            <person name="Ohtoshi R."/>
            <person name="Moran D.A.P."/>
            <person name="Shinohara A."/>
            <person name="Yoshida Y."/>
            <person name="Fujiwara M."/>
            <person name="Mori M."/>
            <person name="Tomita M."/>
            <person name="Arakawa K."/>
        </authorList>
    </citation>
    <scope>NUCLEOTIDE SEQUENCE [LARGE SCALE GENOMIC DNA]</scope>
</reference>